<evidence type="ECO:0000313" key="2">
    <source>
        <dbReference type="EMBL" id="ADL00701.1"/>
    </source>
</evidence>
<keyword evidence="3" id="KW-1185">Reference proteome</keyword>
<organism evidence="2 3">
    <name type="scientific">Brevundimonas subvibrioides (strain ATCC 15264 / DSM 4735 / LMG 14903 / NBRC 16000 / CB 81)</name>
    <name type="common">Caulobacter subvibrioides</name>
    <dbReference type="NCBI Taxonomy" id="633149"/>
    <lineage>
        <taxon>Bacteria</taxon>
        <taxon>Pseudomonadati</taxon>
        <taxon>Pseudomonadota</taxon>
        <taxon>Alphaproteobacteria</taxon>
        <taxon>Caulobacterales</taxon>
        <taxon>Caulobacteraceae</taxon>
        <taxon>Brevundimonas</taxon>
    </lineage>
</organism>
<dbReference type="STRING" id="633149.Bresu_1389"/>
<gene>
    <name evidence="2" type="ordered locus">Bresu_1389</name>
</gene>
<evidence type="ECO:0000256" key="1">
    <source>
        <dbReference type="SAM" id="MobiDB-lite"/>
    </source>
</evidence>
<proteinExistence type="predicted"/>
<name>D9QFY7_BRESC</name>
<dbReference type="RefSeq" id="WP_013268804.1">
    <property type="nucleotide sequence ID" value="NC_014375.1"/>
</dbReference>
<accession>D9QFY7</accession>
<feature type="region of interest" description="Disordered" evidence="1">
    <location>
        <begin position="27"/>
        <end position="46"/>
    </location>
</feature>
<dbReference type="EMBL" id="CP002102">
    <property type="protein sequence ID" value="ADL00701.1"/>
    <property type="molecule type" value="Genomic_DNA"/>
</dbReference>
<reference evidence="3" key="1">
    <citation type="journal article" date="2011" name="J. Bacteriol.">
        <title>Genome sequences of eight morphologically diverse alphaproteobacteria.</title>
        <authorList>
            <consortium name="US DOE Joint Genome Institute"/>
            <person name="Brown P.J."/>
            <person name="Kysela D.T."/>
            <person name="Buechlein A."/>
            <person name="Hemmerich C."/>
            <person name="Brun Y.V."/>
        </authorList>
    </citation>
    <scope>NUCLEOTIDE SEQUENCE [LARGE SCALE GENOMIC DNA]</scope>
    <source>
        <strain evidence="3">ATCC 15264 / DSM 4735 / LMG 14903 / NBRC 16000 / CB 81</strain>
    </source>
</reference>
<dbReference type="InParanoid" id="D9QFY7"/>
<sequence length="46" mass="5034">MPDAPGWIVDSLIDAFEPAALDAARVAEDRRKPASRANRQAEDNPE</sequence>
<evidence type="ECO:0000313" key="3">
    <source>
        <dbReference type="Proteomes" id="UP000002696"/>
    </source>
</evidence>
<protein>
    <submittedName>
        <fullName evidence="2">Uncharacterized protein</fullName>
    </submittedName>
</protein>
<dbReference type="Proteomes" id="UP000002696">
    <property type="component" value="Chromosome"/>
</dbReference>
<dbReference type="HOGENOM" id="CLU_3180997_0_0_5"/>
<dbReference type="AlphaFoldDB" id="D9QFY7"/>
<dbReference type="KEGG" id="bsb:Bresu_1389"/>